<name>A0A075G4G0_9ARCH</name>
<proteinExistence type="predicted"/>
<accession>A0A075G4G0</accession>
<evidence type="ECO:0008006" key="2">
    <source>
        <dbReference type="Google" id="ProtNLM"/>
    </source>
</evidence>
<evidence type="ECO:0000313" key="1">
    <source>
        <dbReference type="EMBL" id="AIE98468.1"/>
    </source>
</evidence>
<sequence length="373" mass="44113">MYPALTQTKLEYEIEDVPYVQEPTYTEFDTTNLSNYKNYVLQAQKSKFWKDANFEGFVLPAQGEFKPYCKKWVSWGCNNTKQHPQHKHYAEHEIKSCKVANCPKCFESWINRQANRTTKRLTTFSEDRDYQFRHIILSPPTEAKNQNYNSLKTWLNFALKKANIKTACVVFHPFRFQDNKKSMPYVSPHFHLLVYGRITNTTEFYNKTKWLIKNKGDLGSEIDVFNCVRYLLSHAGVRNRTHSVRYLGDISYRKLKIEKEPISHNCPYCELPLRIFRVKFNQKSKPPPIDFIGLWDSNCFEEIDPHDPDVKIPFYEMREDPKSDSDYEESNLYSFEEILKVSLALPEISDRFYKLSLTENLTSLDCHKITSFC</sequence>
<reference evidence="1" key="1">
    <citation type="journal article" date="2014" name="Genome Biol. Evol.">
        <title>Pangenome evidence for extensive interdomain horizontal transfer affecting lineage core and shell genes in uncultured planktonic thaumarchaeota and euryarchaeota.</title>
        <authorList>
            <person name="Deschamps P."/>
            <person name="Zivanovic Y."/>
            <person name="Moreira D."/>
            <person name="Rodriguez-Valera F."/>
            <person name="Lopez-Garcia P."/>
        </authorList>
    </citation>
    <scope>NUCLEOTIDE SEQUENCE</scope>
</reference>
<protein>
    <recommendedName>
        <fullName evidence="2">Replication protein</fullName>
    </recommendedName>
</protein>
<dbReference type="EMBL" id="KF900536">
    <property type="protein sequence ID" value="AIE98468.1"/>
    <property type="molecule type" value="Genomic_DNA"/>
</dbReference>
<organism evidence="1">
    <name type="scientific">uncultured marine thaumarchaeote KM3_05_H05</name>
    <dbReference type="NCBI Taxonomy" id="1455972"/>
    <lineage>
        <taxon>Archaea</taxon>
        <taxon>Nitrososphaerota</taxon>
        <taxon>environmental samples</taxon>
    </lineage>
</organism>
<dbReference type="AlphaFoldDB" id="A0A075G4G0"/>